<evidence type="ECO:0000313" key="12">
    <source>
        <dbReference type="EMBL" id="CAL1696474.1"/>
    </source>
</evidence>
<keyword evidence="2" id="KW-0479">Metal-binding</keyword>
<keyword evidence="7 10" id="KW-0010">Activator</keyword>
<evidence type="ECO:0000313" key="13">
    <source>
        <dbReference type="Proteomes" id="UP001497453"/>
    </source>
</evidence>
<evidence type="ECO:0000256" key="10">
    <source>
        <dbReference type="RuleBase" id="RU261113"/>
    </source>
</evidence>
<dbReference type="PANTHER" id="PTHR46367">
    <property type="entry name" value="ATAXIN-7-LIKE PROTEIN 3"/>
    <property type="match status" value="1"/>
</dbReference>
<gene>
    <name evidence="12" type="ORF">GFSPODELE1_LOCUS1200</name>
</gene>
<keyword evidence="5" id="KW-0156">Chromatin regulator</keyword>
<evidence type="ECO:0000256" key="6">
    <source>
        <dbReference type="ARBA" id="ARBA00023015"/>
    </source>
</evidence>
<keyword evidence="4" id="KW-0862">Zinc</keyword>
<keyword evidence="8" id="KW-0804">Transcription</keyword>
<protein>
    <recommendedName>
        <fullName evidence="10">SAGA-associated factor 11</fullName>
    </recommendedName>
</protein>
<accession>A0ABP1CPJ0</accession>
<feature type="compositionally biased region" description="Low complexity" evidence="11">
    <location>
        <begin position="282"/>
        <end position="312"/>
    </location>
</feature>
<keyword evidence="13" id="KW-1185">Reference proteome</keyword>
<evidence type="ECO:0000256" key="4">
    <source>
        <dbReference type="ARBA" id="ARBA00022833"/>
    </source>
</evidence>
<comment type="subcellular location">
    <subcellularLocation>
        <location evidence="1 10">Nucleus</location>
    </subcellularLocation>
</comment>
<organism evidence="12 13">
    <name type="scientific">Somion occarium</name>
    <dbReference type="NCBI Taxonomy" id="3059160"/>
    <lineage>
        <taxon>Eukaryota</taxon>
        <taxon>Fungi</taxon>
        <taxon>Dikarya</taxon>
        <taxon>Basidiomycota</taxon>
        <taxon>Agaricomycotina</taxon>
        <taxon>Agaricomycetes</taxon>
        <taxon>Polyporales</taxon>
        <taxon>Cerrenaceae</taxon>
        <taxon>Somion</taxon>
    </lineage>
</organism>
<evidence type="ECO:0000256" key="7">
    <source>
        <dbReference type="ARBA" id="ARBA00023159"/>
    </source>
</evidence>
<dbReference type="PANTHER" id="PTHR46367:SF1">
    <property type="entry name" value="ATAXIN-7-LIKE PROTEIN 3"/>
    <property type="match status" value="1"/>
</dbReference>
<feature type="compositionally biased region" description="Polar residues" evidence="11">
    <location>
        <begin position="101"/>
        <end position="114"/>
    </location>
</feature>
<evidence type="ECO:0000256" key="3">
    <source>
        <dbReference type="ARBA" id="ARBA00022771"/>
    </source>
</evidence>
<dbReference type="EMBL" id="OZ037944">
    <property type="protein sequence ID" value="CAL1696474.1"/>
    <property type="molecule type" value="Genomic_DNA"/>
</dbReference>
<dbReference type="Pfam" id="PF08209">
    <property type="entry name" value="Sgf11"/>
    <property type="match status" value="1"/>
</dbReference>
<feature type="region of interest" description="Disordered" evidence="11">
    <location>
        <begin position="79"/>
        <end position="114"/>
    </location>
</feature>
<comment type="similarity">
    <text evidence="10">Belongs to the SGF11 family.</text>
</comment>
<dbReference type="InterPro" id="IPR013246">
    <property type="entry name" value="SAGA_su_Sgf11"/>
</dbReference>
<dbReference type="Gene3D" id="3.30.160.60">
    <property type="entry name" value="Classic Zinc Finger"/>
    <property type="match status" value="1"/>
</dbReference>
<dbReference type="InterPro" id="IPR051078">
    <property type="entry name" value="SGF11"/>
</dbReference>
<reference evidence="13" key="1">
    <citation type="submission" date="2024-04" db="EMBL/GenBank/DDBJ databases">
        <authorList>
            <person name="Shaw F."/>
            <person name="Minotto A."/>
        </authorList>
    </citation>
    <scope>NUCLEOTIDE SEQUENCE [LARGE SCALE GENOMIC DNA]</scope>
</reference>
<evidence type="ECO:0000256" key="11">
    <source>
        <dbReference type="SAM" id="MobiDB-lite"/>
    </source>
</evidence>
<evidence type="ECO:0000256" key="5">
    <source>
        <dbReference type="ARBA" id="ARBA00022853"/>
    </source>
</evidence>
<evidence type="ECO:0000256" key="1">
    <source>
        <dbReference type="ARBA" id="ARBA00004123"/>
    </source>
</evidence>
<dbReference type="Proteomes" id="UP001497453">
    <property type="component" value="Chromosome 1"/>
</dbReference>
<evidence type="ECO:0000256" key="8">
    <source>
        <dbReference type="ARBA" id="ARBA00023163"/>
    </source>
</evidence>
<keyword evidence="9" id="KW-0539">Nucleus</keyword>
<evidence type="ECO:0000256" key="9">
    <source>
        <dbReference type="ARBA" id="ARBA00023242"/>
    </source>
</evidence>
<evidence type="ECO:0000256" key="2">
    <source>
        <dbReference type="ARBA" id="ARBA00022723"/>
    </source>
</evidence>
<feature type="compositionally biased region" description="Low complexity" evidence="11">
    <location>
        <begin position="367"/>
        <end position="376"/>
    </location>
</feature>
<feature type="region of interest" description="Disordered" evidence="11">
    <location>
        <begin position="186"/>
        <end position="376"/>
    </location>
</feature>
<name>A0ABP1CPJ0_9APHY</name>
<keyword evidence="6" id="KW-0805">Transcription regulation</keyword>
<sequence>MPPKRERDEALSELSSRIFSSMLDEIILDVVLQSHQEIARAKAVCPKCHTRCGSGMSQIYVHYNFLSFFHVVHNSGPTNVTQPTVQGPSSSRPSPRDGETAENSGSYDTGRSTPINGKLDGTIYFECEVCKRQIASNRYAPHLSACLGMGNRRGAARSATTKNKLAADVGRSASPYIASENGYVSDEAKNGVKGKGKSKAKRTDEAEFNLGKKRTGSPSVSPAKKSKKTKANASPSSRVRTEPGTPSNPAPLNYATSLSKVPSRLRESSVMSSTLHERRSSSPESRFSSPERSAATPTSTLSSQSPLLSSLSGGVLATKGRPQKNGKPKTNGTLLPKRPSPPRPPPPPPVVRMPEPDYLVDVEGDETGSSTDTDSS</sequence>
<keyword evidence="3" id="KW-0863">Zinc-finger</keyword>
<feature type="compositionally biased region" description="Pro residues" evidence="11">
    <location>
        <begin position="338"/>
        <end position="351"/>
    </location>
</feature>
<proteinExistence type="inferred from homology"/>